<reference evidence="11 12" key="1">
    <citation type="submission" date="2014-01" db="EMBL/GenBank/DDBJ databases">
        <title>Genome sequence determination for a cystic fibrosis isolate, Inquilinus limosus.</title>
        <authorList>
            <person name="Pino M."/>
            <person name="Di Conza J."/>
            <person name="Gutkind G."/>
        </authorList>
    </citation>
    <scope>NUCLEOTIDE SEQUENCE [LARGE SCALE GENOMIC DNA]</scope>
    <source>
        <strain evidence="11 12">MP06</strain>
    </source>
</reference>
<dbReference type="CDD" id="cd06261">
    <property type="entry name" value="TM_PBP2"/>
    <property type="match status" value="1"/>
</dbReference>
<evidence type="ECO:0000256" key="7">
    <source>
        <dbReference type="ARBA" id="ARBA00022989"/>
    </source>
</evidence>
<keyword evidence="7 9" id="KW-1133">Transmembrane helix</keyword>
<dbReference type="InterPro" id="IPR000515">
    <property type="entry name" value="MetI-like"/>
</dbReference>
<keyword evidence="4" id="KW-1003">Cell membrane</keyword>
<evidence type="ECO:0000256" key="9">
    <source>
        <dbReference type="RuleBase" id="RU363032"/>
    </source>
</evidence>
<feature type="transmembrane region" description="Helical" evidence="9">
    <location>
        <begin position="38"/>
        <end position="56"/>
    </location>
</feature>
<keyword evidence="5 9" id="KW-0812">Transmembrane</keyword>
<name>A0A0A0DDB5_9PROT</name>
<dbReference type="Pfam" id="PF00528">
    <property type="entry name" value="BPD_transp_1"/>
    <property type="match status" value="1"/>
</dbReference>
<dbReference type="NCBIfam" id="TIGR01726">
    <property type="entry name" value="HEQRo_perm_3TM"/>
    <property type="match status" value="1"/>
</dbReference>
<dbReference type="EMBL" id="JANX01000003">
    <property type="protein sequence ID" value="KGM36030.1"/>
    <property type="molecule type" value="Genomic_DNA"/>
</dbReference>
<evidence type="ECO:0000256" key="8">
    <source>
        <dbReference type="ARBA" id="ARBA00023136"/>
    </source>
</evidence>
<dbReference type="GO" id="GO:0006865">
    <property type="term" value="P:amino acid transport"/>
    <property type="evidence" value="ECO:0007669"/>
    <property type="project" value="UniProtKB-KW"/>
</dbReference>
<comment type="caution">
    <text evidence="11">The sequence shown here is derived from an EMBL/GenBank/DDBJ whole genome shotgun (WGS) entry which is preliminary data.</text>
</comment>
<gene>
    <name evidence="11" type="ORF">P409_01125</name>
</gene>
<keyword evidence="8 9" id="KW-0472">Membrane</keyword>
<dbReference type="PROSITE" id="PS50928">
    <property type="entry name" value="ABC_TM1"/>
    <property type="match status" value="1"/>
</dbReference>
<dbReference type="InterPro" id="IPR035906">
    <property type="entry name" value="MetI-like_sf"/>
</dbReference>
<feature type="transmembrane region" description="Helical" evidence="9">
    <location>
        <begin position="206"/>
        <end position="227"/>
    </location>
</feature>
<dbReference type="InterPro" id="IPR010065">
    <property type="entry name" value="AA_ABC_transptr_permease_3TM"/>
</dbReference>
<evidence type="ECO:0000256" key="1">
    <source>
        <dbReference type="ARBA" id="ARBA00004429"/>
    </source>
</evidence>
<evidence type="ECO:0000313" key="11">
    <source>
        <dbReference type="EMBL" id="KGM36030.1"/>
    </source>
</evidence>
<evidence type="ECO:0000259" key="10">
    <source>
        <dbReference type="PROSITE" id="PS50928"/>
    </source>
</evidence>
<dbReference type="SUPFAM" id="SSF161098">
    <property type="entry name" value="MetI-like"/>
    <property type="match status" value="1"/>
</dbReference>
<evidence type="ECO:0000256" key="4">
    <source>
        <dbReference type="ARBA" id="ARBA00022475"/>
    </source>
</evidence>
<evidence type="ECO:0000313" key="12">
    <source>
        <dbReference type="Proteomes" id="UP000029995"/>
    </source>
</evidence>
<dbReference type="Proteomes" id="UP000029995">
    <property type="component" value="Unassembled WGS sequence"/>
</dbReference>
<dbReference type="PANTHER" id="PTHR30614:SF0">
    <property type="entry name" value="L-CYSTINE TRANSPORT SYSTEM PERMEASE PROTEIN TCYL"/>
    <property type="match status" value="1"/>
</dbReference>
<dbReference type="Gene3D" id="1.10.3720.10">
    <property type="entry name" value="MetI-like"/>
    <property type="match status" value="1"/>
</dbReference>
<feature type="transmembrane region" description="Helical" evidence="9">
    <location>
        <begin position="146"/>
        <end position="168"/>
    </location>
</feature>
<feature type="domain" description="ABC transmembrane type-1" evidence="10">
    <location>
        <begin position="144"/>
        <end position="332"/>
    </location>
</feature>
<evidence type="ECO:0000256" key="2">
    <source>
        <dbReference type="ARBA" id="ARBA00010072"/>
    </source>
</evidence>
<feature type="transmembrane region" description="Helical" evidence="9">
    <location>
        <begin position="77"/>
        <end position="98"/>
    </location>
</feature>
<sequence>MARAQGRLNAGLVRNGAGSGETMYADKVEYPRISTRPAVFLPLAVVLFLVFWACGLKDTWLGQAGVALIGEPAAVGWAGNVAAAVIVTLVMLANFYAIVFLPRVWQIAVIWAELMFWLVIFFRSFNLSLEFVERKIGFLITQGVTTTLYVSAASIAIAFVLAMAGAIAKLSRNGIAYALATFYTSIFRGLPLLMQVYIIYMGLPQLGYVVKAVPAGIAALSLCYGAYMTEIFRAGIESIPRGQWEAARALGLPPHLVLRKVILPQAMRVIIPPTGNQFIAMLKDSTLVSVIGVWELMYLARTQGQTEFRHVEMLITASAIYWLMSIVLELGQAKLERSFNRVRFRG</sequence>
<keyword evidence="3 9" id="KW-0813">Transport</keyword>
<feature type="transmembrane region" description="Helical" evidence="9">
    <location>
        <begin position="174"/>
        <end position="194"/>
    </location>
</feature>
<evidence type="ECO:0000256" key="3">
    <source>
        <dbReference type="ARBA" id="ARBA00022448"/>
    </source>
</evidence>
<organism evidence="11 12">
    <name type="scientific">Inquilinus limosus MP06</name>
    <dbReference type="NCBI Taxonomy" id="1398085"/>
    <lineage>
        <taxon>Bacteria</taxon>
        <taxon>Pseudomonadati</taxon>
        <taxon>Pseudomonadota</taxon>
        <taxon>Alphaproteobacteria</taxon>
        <taxon>Rhodospirillales</taxon>
        <taxon>Rhodospirillaceae</taxon>
        <taxon>Inquilinus</taxon>
    </lineage>
</organism>
<protein>
    <submittedName>
        <fullName evidence="11">Amino acid ABC transporter permease</fullName>
    </submittedName>
</protein>
<evidence type="ECO:0000256" key="6">
    <source>
        <dbReference type="ARBA" id="ARBA00022970"/>
    </source>
</evidence>
<dbReference type="InterPro" id="IPR043429">
    <property type="entry name" value="ArtM/GltK/GlnP/TcyL/YhdX-like"/>
</dbReference>
<evidence type="ECO:0000256" key="5">
    <source>
        <dbReference type="ARBA" id="ARBA00022692"/>
    </source>
</evidence>
<dbReference type="GO" id="GO:0043190">
    <property type="term" value="C:ATP-binding cassette (ABC) transporter complex"/>
    <property type="evidence" value="ECO:0007669"/>
    <property type="project" value="InterPro"/>
</dbReference>
<keyword evidence="6" id="KW-0029">Amino-acid transport</keyword>
<comment type="similarity">
    <text evidence="2">Belongs to the binding-protein-dependent transport system permease family. HisMQ subfamily.</text>
</comment>
<comment type="subcellular location">
    <subcellularLocation>
        <location evidence="1">Cell inner membrane</location>
        <topology evidence="1">Multi-pass membrane protein</topology>
    </subcellularLocation>
    <subcellularLocation>
        <location evidence="9">Cell membrane</location>
        <topology evidence="9">Multi-pass membrane protein</topology>
    </subcellularLocation>
</comment>
<accession>A0A0A0DDB5</accession>
<feature type="transmembrane region" description="Helical" evidence="9">
    <location>
        <begin position="104"/>
        <end position="125"/>
    </location>
</feature>
<proteinExistence type="inferred from homology"/>
<dbReference type="GO" id="GO:0022857">
    <property type="term" value="F:transmembrane transporter activity"/>
    <property type="evidence" value="ECO:0007669"/>
    <property type="project" value="InterPro"/>
</dbReference>
<dbReference type="AlphaFoldDB" id="A0A0A0DDB5"/>
<dbReference type="PANTHER" id="PTHR30614">
    <property type="entry name" value="MEMBRANE COMPONENT OF AMINO ACID ABC TRANSPORTER"/>
    <property type="match status" value="1"/>
</dbReference>